<protein>
    <recommendedName>
        <fullName evidence="6">Restriction endonuclease type IV Mrr domain-containing protein</fullName>
    </recommendedName>
</protein>
<comment type="subcellular location">
    <subcellularLocation>
        <location evidence="1">Mitochondrion</location>
    </subcellularLocation>
</comment>
<proteinExistence type="predicted"/>
<dbReference type="EMBL" id="BTCM01000002">
    <property type="protein sequence ID" value="GMK55350.1"/>
    <property type="molecule type" value="Genomic_DNA"/>
</dbReference>
<evidence type="ECO:0000256" key="2">
    <source>
        <dbReference type="ARBA" id="ARBA00023128"/>
    </source>
</evidence>
<feature type="region of interest" description="Disordered" evidence="3">
    <location>
        <begin position="51"/>
        <end position="99"/>
    </location>
</feature>
<feature type="compositionally biased region" description="Basic and acidic residues" evidence="3">
    <location>
        <begin position="63"/>
        <end position="82"/>
    </location>
</feature>
<keyword evidence="2" id="KW-0496">Mitochondrion</keyword>
<reference evidence="4" key="2">
    <citation type="submission" date="2023-06" db="EMBL/GenBank/DDBJ databases">
        <authorList>
            <person name="Kobayashi Y."/>
            <person name="Kayamori A."/>
            <person name="Aoki K."/>
            <person name="Shiwa Y."/>
            <person name="Fujita N."/>
            <person name="Sugita T."/>
            <person name="Iwasaki W."/>
            <person name="Tanaka N."/>
            <person name="Takashima M."/>
        </authorList>
    </citation>
    <scope>NUCLEOTIDE SEQUENCE</scope>
    <source>
        <strain evidence="4">HIS016</strain>
    </source>
</reference>
<organism evidence="4 5">
    <name type="scientific">Cutaneotrichosporon spelunceum</name>
    <dbReference type="NCBI Taxonomy" id="1672016"/>
    <lineage>
        <taxon>Eukaryota</taxon>
        <taxon>Fungi</taxon>
        <taxon>Dikarya</taxon>
        <taxon>Basidiomycota</taxon>
        <taxon>Agaricomycotina</taxon>
        <taxon>Tremellomycetes</taxon>
        <taxon>Trichosporonales</taxon>
        <taxon>Trichosporonaceae</taxon>
        <taxon>Cutaneotrichosporon</taxon>
    </lineage>
</organism>
<reference evidence="4" key="1">
    <citation type="journal article" date="2023" name="BMC Genomics">
        <title>Chromosome-level genome assemblies of Cutaneotrichosporon spp. (Trichosporonales, Basidiomycota) reveal imbalanced evolution between nucleotide sequences and chromosome synteny.</title>
        <authorList>
            <person name="Kobayashi Y."/>
            <person name="Kayamori A."/>
            <person name="Aoki K."/>
            <person name="Shiwa Y."/>
            <person name="Matsutani M."/>
            <person name="Fujita N."/>
            <person name="Sugita T."/>
            <person name="Iwasaki W."/>
            <person name="Tanaka N."/>
            <person name="Takashima M."/>
        </authorList>
    </citation>
    <scope>NUCLEOTIDE SEQUENCE</scope>
    <source>
        <strain evidence="4">HIS016</strain>
    </source>
</reference>
<evidence type="ECO:0000313" key="4">
    <source>
        <dbReference type="EMBL" id="GMK55350.1"/>
    </source>
</evidence>
<dbReference type="PANTHER" id="PTHR28133:SF1">
    <property type="entry name" value="REQUIRED FOR RESPIRATORY GROWTH PROTEIN 7, MITOCHONDRIAL"/>
    <property type="match status" value="1"/>
</dbReference>
<accession>A0AAD3TR72</accession>
<keyword evidence="5" id="KW-1185">Reference proteome</keyword>
<dbReference type="GO" id="GO:0005739">
    <property type="term" value="C:mitochondrion"/>
    <property type="evidence" value="ECO:0007669"/>
    <property type="project" value="UniProtKB-SubCell"/>
</dbReference>
<evidence type="ECO:0000313" key="5">
    <source>
        <dbReference type="Proteomes" id="UP001222932"/>
    </source>
</evidence>
<evidence type="ECO:0008006" key="6">
    <source>
        <dbReference type="Google" id="ProtNLM"/>
    </source>
</evidence>
<comment type="caution">
    <text evidence="4">The sequence shown here is derived from an EMBL/GenBank/DDBJ whole genome shotgun (WGS) entry which is preliminary data.</text>
</comment>
<evidence type="ECO:0000256" key="3">
    <source>
        <dbReference type="SAM" id="MobiDB-lite"/>
    </source>
</evidence>
<gene>
    <name evidence="4" type="ORF">CspeluHIS016_0204060</name>
</gene>
<sequence length="238" mass="25549">MASTRAIGLAFETYTQRFLNNDLRMSLAHVGGRGDGGVDLRGFWWVPRRPRRRASGAGQSDAGKSDAGKDVERQGEREEQEQGWKPPRPPGLKRDGTPGARIRPFRVVVQCKAERRTLGPRVVREFEGTLGHLAAQDSRVPLLGVLASQSGFSFASMEHAVRARACLSSSCILRPGADPNGGPTVPVTGAWWNTSLGAMLSDAGIELRREIVGGGTRVGVLTAGVRMGRYGPPATPEP</sequence>
<name>A0AAD3TR72_9TREE</name>
<evidence type="ECO:0000256" key="1">
    <source>
        <dbReference type="ARBA" id="ARBA00004173"/>
    </source>
</evidence>
<dbReference type="PANTHER" id="PTHR28133">
    <property type="entry name" value="REQUIRED FOR RESPIRATORY GROWTH PROTEIN 7, MITOCHONDRIAL"/>
    <property type="match status" value="1"/>
</dbReference>
<dbReference type="InterPro" id="IPR018828">
    <property type="entry name" value="RRG7"/>
</dbReference>
<dbReference type="AlphaFoldDB" id="A0AAD3TR72"/>
<dbReference type="Pfam" id="PF10356">
    <property type="entry name" value="RRG7"/>
    <property type="match status" value="1"/>
</dbReference>
<dbReference type="Proteomes" id="UP001222932">
    <property type="component" value="Unassembled WGS sequence"/>
</dbReference>